<feature type="signal peptide" evidence="2">
    <location>
        <begin position="1"/>
        <end position="21"/>
    </location>
</feature>
<dbReference type="InterPro" id="IPR029058">
    <property type="entry name" value="AB_hydrolase_fold"/>
</dbReference>
<dbReference type="Pfam" id="PF02897">
    <property type="entry name" value="Peptidase_S9_N"/>
    <property type="match status" value="1"/>
</dbReference>
<dbReference type="InterPro" id="IPR023302">
    <property type="entry name" value="Pept_S9A_N"/>
</dbReference>
<organism evidence="5 6">
    <name type="scientific">Caulobacter mirabilis</name>
    <dbReference type="NCBI Taxonomy" id="69666"/>
    <lineage>
        <taxon>Bacteria</taxon>
        <taxon>Pseudomonadati</taxon>
        <taxon>Pseudomonadota</taxon>
        <taxon>Alphaproteobacteria</taxon>
        <taxon>Caulobacterales</taxon>
        <taxon>Caulobacteraceae</taxon>
        <taxon>Caulobacter</taxon>
    </lineage>
</organism>
<dbReference type="Proteomes" id="UP000228945">
    <property type="component" value="Chromosome"/>
</dbReference>
<evidence type="ECO:0000256" key="1">
    <source>
        <dbReference type="ARBA" id="ARBA00022801"/>
    </source>
</evidence>
<dbReference type="GO" id="GO:0004252">
    <property type="term" value="F:serine-type endopeptidase activity"/>
    <property type="evidence" value="ECO:0007669"/>
    <property type="project" value="InterPro"/>
</dbReference>
<evidence type="ECO:0000313" key="5">
    <source>
        <dbReference type="EMBL" id="ATQ41120.1"/>
    </source>
</evidence>
<evidence type="ECO:0000259" key="3">
    <source>
        <dbReference type="Pfam" id="PF00326"/>
    </source>
</evidence>
<keyword evidence="6" id="KW-1185">Reference proteome</keyword>
<evidence type="ECO:0000256" key="2">
    <source>
        <dbReference type="SAM" id="SignalP"/>
    </source>
</evidence>
<dbReference type="Gene3D" id="2.120.10.30">
    <property type="entry name" value="TolB, C-terminal domain"/>
    <property type="match status" value="1"/>
</dbReference>
<dbReference type="PANTHER" id="PTHR42776">
    <property type="entry name" value="SERINE PEPTIDASE S9 FAMILY MEMBER"/>
    <property type="match status" value="1"/>
</dbReference>
<dbReference type="PANTHER" id="PTHR42776:SF27">
    <property type="entry name" value="DIPEPTIDYL PEPTIDASE FAMILY MEMBER 6"/>
    <property type="match status" value="1"/>
</dbReference>
<protein>
    <submittedName>
        <fullName evidence="5">S9 family peptidase</fullName>
    </submittedName>
</protein>
<feature type="domain" description="Peptidase S9 prolyl oligopeptidase catalytic" evidence="3">
    <location>
        <begin position="432"/>
        <end position="642"/>
    </location>
</feature>
<keyword evidence="1" id="KW-0378">Hydrolase</keyword>
<dbReference type="RefSeq" id="WP_099620377.1">
    <property type="nucleotide sequence ID" value="NZ_CP024201.1"/>
</dbReference>
<dbReference type="Gene3D" id="3.40.50.1820">
    <property type="entry name" value="alpha/beta hydrolase"/>
    <property type="match status" value="1"/>
</dbReference>
<dbReference type="GO" id="GO:0006508">
    <property type="term" value="P:proteolysis"/>
    <property type="evidence" value="ECO:0007669"/>
    <property type="project" value="InterPro"/>
</dbReference>
<reference evidence="5 6" key="1">
    <citation type="submission" date="2017-10" db="EMBL/GenBank/DDBJ databases">
        <title>Genome sequence of Caulobacter mirabilis FWC38.</title>
        <authorList>
            <person name="Fiebig A."/>
            <person name="Crosson S."/>
        </authorList>
    </citation>
    <scope>NUCLEOTIDE SEQUENCE [LARGE SCALE GENOMIC DNA]</scope>
    <source>
        <strain evidence="5 6">FWC 38</strain>
    </source>
</reference>
<dbReference type="EMBL" id="CP024201">
    <property type="protein sequence ID" value="ATQ41120.1"/>
    <property type="molecule type" value="Genomic_DNA"/>
</dbReference>
<feature type="chain" id="PRO_5013648993" evidence="2">
    <location>
        <begin position="22"/>
        <end position="643"/>
    </location>
</feature>
<dbReference type="InterPro" id="IPR011042">
    <property type="entry name" value="6-blade_b-propeller_TolB-like"/>
</dbReference>
<name>A0A2D2ASY4_9CAUL</name>
<dbReference type="Pfam" id="PF00326">
    <property type="entry name" value="Peptidase_S9"/>
    <property type="match status" value="1"/>
</dbReference>
<sequence>MIRRFLLATAAVAVVASPALAQSAPVEKRTAGTLTLENVPATPPALRDELRRYQNSRPASFADWLDDGSMLIVTRFGQTNQLHRVAAPGGVRTQLTFFDEPVPGALARPGTNSFLFTKDTGGDEYFQGYLAGLTGAEVAVTEPKTRNEGFTFSPDGKTLYWSRVTPGDGNYDIMAMTVGDPASRRVLLEGEGAIHITAMSPDGRMALVQRYITSTASKLFTLDLTTGALKPLNDSKRAIAYAGGAFARDGRAVLVLSDEDGEFKRLVEIDLASGRKTAVTPADLKWDIESFDLSKDGRVLAYGVNEGGRSKVVVQDFVTRRALPQPELPVGVLTALEFSPDGSKLAIGVNSSTSPADVWSWEVTAGVLTRWTTSETGGLDPAALVDPTLISVKSFDGLQVPAWIYRPKGAPGKRPVIIDIHGGPEAQARPGFNTRQQFWVKELGAAVIVPNVRGSDGYGKSYLLLDNGPKRQDSVKDIGALLDWIATQPDLDKDRVVVTGGSYGGFMTLASLAAYSDRLAGAIDIVGISSFTTFLQNTEGYRRDNRRAEYGDERDPKMKAVFDQISPLNLTQKMTKPLFVIQGRNDPRVPWTEAEQIVAKVRGQGNDVWYMIAADEGHGFRKKQNIDAQREAEILFLRKVFGE</sequence>
<dbReference type="OrthoDB" id="1094230at2"/>
<dbReference type="SUPFAM" id="SSF53474">
    <property type="entry name" value="alpha/beta-Hydrolases"/>
    <property type="match status" value="1"/>
</dbReference>
<dbReference type="SUPFAM" id="SSF82171">
    <property type="entry name" value="DPP6 N-terminal domain-like"/>
    <property type="match status" value="1"/>
</dbReference>
<accession>A0A2D2ASY4</accession>
<evidence type="ECO:0000313" key="6">
    <source>
        <dbReference type="Proteomes" id="UP000228945"/>
    </source>
</evidence>
<dbReference type="KEGG" id="cmb:CSW64_01200"/>
<dbReference type="InterPro" id="IPR001375">
    <property type="entry name" value="Peptidase_S9_cat"/>
</dbReference>
<proteinExistence type="predicted"/>
<dbReference type="AlphaFoldDB" id="A0A2D2ASY4"/>
<keyword evidence="2" id="KW-0732">Signal</keyword>
<feature type="domain" description="Peptidase S9A N-terminal" evidence="4">
    <location>
        <begin position="145"/>
        <end position="368"/>
    </location>
</feature>
<gene>
    <name evidence="5" type="ORF">CSW64_01200</name>
</gene>
<evidence type="ECO:0000259" key="4">
    <source>
        <dbReference type="Pfam" id="PF02897"/>
    </source>
</evidence>